<evidence type="ECO:0000256" key="2">
    <source>
        <dbReference type="ARBA" id="ARBA00022692"/>
    </source>
</evidence>
<keyword evidence="1 7" id="KW-1003">Cell membrane</keyword>
<comment type="similarity">
    <text evidence="7">Belongs to the transglycosylase MltG family.</text>
</comment>
<dbReference type="AlphaFoldDB" id="A0A3D8J4A3"/>
<protein>
    <recommendedName>
        <fullName evidence="7">Endolytic murein transglycosylase</fullName>
        <ecNumber evidence="7">4.2.2.29</ecNumber>
    </recommendedName>
    <alternativeName>
        <fullName evidence="7">Peptidoglycan lytic transglycosylase</fullName>
    </alternativeName>
    <alternativeName>
        <fullName evidence="7">Peptidoglycan polymerization terminase</fullName>
    </alternativeName>
</protein>
<evidence type="ECO:0000256" key="7">
    <source>
        <dbReference type="HAMAP-Rule" id="MF_02065"/>
    </source>
</evidence>
<gene>
    <name evidence="7 8" type="primary">mltG</name>
    <name evidence="8" type="ORF">CQA58_00250</name>
</gene>
<keyword evidence="6 7" id="KW-0961">Cell wall biogenesis/degradation</keyword>
<comment type="catalytic activity">
    <reaction evidence="7">
        <text>a peptidoglycan chain = a peptidoglycan chain with N-acetyl-1,6-anhydromuramyl-[peptide] at the reducing end + a peptidoglycan chain with N-acetylglucosamine at the non-reducing end.</text>
        <dbReference type="EC" id="4.2.2.29"/>
    </reaction>
</comment>
<evidence type="ECO:0000313" key="9">
    <source>
        <dbReference type="Proteomes" id="UP000257045"/>
    </source>
</evidence>
<proteinExistence type="inferred from homology"/>
<keyword evidence="2 7" id="KW-0812">Transmembrane</keyword>
<dbReference type="OrthoDB" id="9814591at2"/>
<comment type="caution">
    <text evidence="8">The sequence shown here is derived from an EMBL/GenBank/DDBJ whole genome shotgun (WGS) entry which is preliminary data.</text>
</comment>
<comment type="function">
    <text evidence="7">Functions as a peptidoglycan terminase that cleaves nascent peptidoglycan strands endolytically to terminate their elongation.</text>
</comment>
<organism evidence="8 9">
    <name type="scientific">Helicobacter brantae</name>
    <dbReference type="NCBI Taxonomy" id="375927"/>
    <lineage>
        <taxon>Bacteria</taxon>
        <taxon>Pseudomonadati</taxon>
        <taxon>Campylobacterota</taxon>
        <taxon>Epsilonproteobacteria</taxon>
        <taxon>Campylobacterales</taxon>
        <taxon>Helicobacteraceae</taxon>
        <taxon>Helicobacter</taxon>
    </lineage>
</organism>
<dbReference type="Proteomes" id="UP000257045">
    <property type="component" value="Unassembled WGS sequence"/>
</dbReference>
<dbReference type="GO" id="GO:0009252">
    <property type="term" value="P:peptidoglycan biosynthetic process"/>
    <property type="evidence" value="ECO:0007669"/>
    <property type="project" value="UniProtKB-UniRule"/>
</dbReference>
<dbReference type="GO" id="GO:0005886">
    <property type="term" value="C:plasma membrane"/>
    <property type="evidence" value="ECO:0007669"/>
    <property type="project" value="UniProtKB-SubCell"/>
</dbReference>
<dbReference type="InterPro" id="IPR003770">
    <property type="entry name" value="MLTG-like"/>
</dbReference>
<dbReference type="GO" id="GO:0071555">
    <property type="term" value="P:cell wall organization"/>
    <property type="evidence" value="ECO:0007669"/>
    <property type="project" value="UniProtKB-KW"/>
</dbReference>
<dbReference type="EMBL" id="NXLV01000001">
    <property type="protein sequence ID" value="RDU72070.1"/>
    <property type="molecule type" value="Genomic_DNA"/>
</dbReference>
<name>A0A3D8J4A3_9HELI</name>
<dbReference type="GO" id="GO:0008932">
    <property type="term" value="F:lytic endotransglycosylase activity"/>
    <property type="evidence" value="ECO:0007669"/>
    <property type="project" value="UniProtKB-UniRule"/>
</dbReference>
<evidence type="ECO:0000256" key="5">
    <source>
        <dbReference type="ARBA" id="ARBA00023239"/>
    </source>
</evidence>
<dbReference type="Gene3D" id="3.30.160.60">
    <property type="entry name" value="Classic Zinc Finger"/>
    <property type="match status" value="1"/>
</dbReference>
<accession>A0A3D8J4A3</accession>
<comment type="subcellular location">
    <subcellularLocation>
        <location evidence="7">Cell membrane</location>
        <topology evidence="7">Single-pass membrane protein</topology>
    </subcellularLocation>
</comment>
<feature type="transmembrane region" description="Helical" evidence="7">
    <location>
        <begin position="6"/>
        <end position="25"/>
    </location>
</feature>
<keyword evidence="4 7" id="KW-0472">Membrane</keyword>
<keyword evidence="9" id="KW-1185">Reference proteome</keyword>
<dbReference type="RefSeq" id="WP_115568700.1">
    <property type="nucleotide sequence ID" value="NZ_NXLV01000001.1"/>
</dbReference>
<dbReference type="PANTHER" id="PTHR30518">
    <property type="entry name" value="ENDOLYTIC MUREIN TRANSGLYCOSYLASE"/>
    <property type="match status" value="1"/>
</dbReference>
<dbReference type="NCBIfam" id="TIGR00247">
    <property type="entry name" value="endolytic transglycosylase MltG"/>
    <property type="match status" value="1"/>
</dbReference>
<dbReference type="EC" id="4.2.2.29" evidence="7"/>
<reference evidence="8 9" key="1">
    <citation type="submission" date="2018-04" db="EMBL/GenBank/DDBJ databases">
        <title>Novel Campyloabacter and Helicobacter Species and Strains.</title>
        <authorList>
            <person name="Mannion A.J."/>
            <person name="Shen Z."/>
            <person name="Fox J.G."/>
        </authorList>
    </citation>
    <scope>NUCLEOTIDE SEQUENCE [LARGE SCALE GENOMIC DNA]</scope>
    <source>
        <strain evidence="8 9">MIT 04-9366</strain>
    </source>
</reference>
<evidence type="ECO:0000256" key="6">
    <source>
        <dbReference type="ARBA" id="ARBA00023316"/>
    </source>
</evidence>
<keyword evidence="3 7" id="KW-1133">Transmembrane helix</keyword>
<dbReference type="Pfam" id="PF02618">
    <property type="entry name" value="YceG"/>
    <property type="match status" value="1"/>
</dbReference>
<sequence>MIDFFLGFVFFVCVCILFYLNLRVFTSEVIQLPRGSIKTIVAHLHSQKVDVNALDSLILRFFGKPQSGWIDLGKSEMSKADLLYKLTKAKPPLKEITLIPGESAVFFIEQISQTLQIPKEELWRAYRERVECEDGNIVPQTYKVPYGINANELFAYLLNYSQKEYEKIAKQYGYQTNSKEWKQILSIASIIQKEAANAKEMPLVSAVVYNRLKRGMPLQMDGSLNYGKYSHQKITPQRIREDDTPFNTYRYKGVPPCPCGSISKSALLSSLSPADVPYLYFVRNQNGVHSFSTNYKEHQENFKR</sequence>
<keyword evidence="5 7" id="KW-0456">Lyase</keyword>
<evidence type="ECO:0000256" key="1">
    <source>
        <dbReference type="ARBA" id="ARBA00022475"/>
    </source>
</evidence>
<evidence type="ECO:0000256" key="3">
    <source>
        <dbReference type="ARBA" id="ARBA00022989"/>
    </source>
</evidence>
<dbReference type="PANTHER" id="PTHR30518:SF2">
    <property type="entry name" value="ENDOLYTIC MUREIN TRANSGLYCOSYLASE"/>
    <property type="match status" value="1"/>
</dbReference>
<dbReference type="HAMAP" id="MF_02065">
    <property type="entry name" value="MltG"/>
    <property type="match status" value="1"/>
</dbReference>
<evidence type="ECO:0000313" key="8">
    <source>
        <dbReference type="EMBL" id="RDU72070.1"/>
    </source>
</evidence>
<feature type="site" description="Important for catalytic activity" evidence="7">
    <location>
        <position position="194"/>
    </location>
</feature>
<evidence type="ECO:0000256" key="4">
    <source>
        <dbReference type="ARBA" id="ARBA00023136"/>
    </source>
</evidence>